<protein>
    <submittedName>
        <fullName evidence="1">Uncharacterized protein</fullName>
    </submittedName>
</protein>
<evidence type="ECO:0000313" key="1">
    <source>
        <dbReference type="EMBL" id="RRT53004.1"/>
    </source>
</evidence>
<comment type="caution">
    <text evidence="1">The sequence shown here is derived from an EMBL/GenBank/DDBJ whole genome shotgun (WGS) entry which is preliminary data.</text>
</comment>
<reference evidence="1 2" key="1">
    <citation type="journal article" date="2014" name="Agronomy (Basel)">
        <title>A Draft Genome Sequence for Ensete ventricosum, the Drought-Tolerant Tree Against Hunger.</title>
        <authorList>
            <person name="Harrison J."/>
            <person name="Moore K.A."/>
            <person name="Paszkiewicz K."/>
            <person name="Jones T."/>
            <person name="Grant M."/>
            <person name="Ambacheew D."/>
            <person name="Muzemil S."/>
            <person name="Studholme D.J."/>
        </authorList>
    </citation>
    <scope>NUCLEOTIDE SEQUENCE [LARGE SCALE GENOMIC DNA]</scope>
</reference>
<dbReference type="EMBL" id="AMZH03011365">
    <property type="protein sequence ID" value="RRT53004.1"/>
    <property type="molecule type" value="Genomic_DNA"/>
</dbReference>
<sequence>MIGRACPPRFAVCEGRHLFASFVVSFARTTYRKERKSPSRQVVVSLGSQDTHHINTWVAHIGLPRHRTHEWSEIVPAPSDMVGPPGLGGIHSSPRDNFLIGGTCGFRLVRNARNY</sequence>
<name>A0A426YMP7_ENSVE</name>
<dbReference type="AlphaFoldDB" id="A0A426YMP7"/>
<evidence type="ECO:0000313" key="2">
    <source>
        <dbReference type="Proteomes" id="UP000287651"/>
    </source>
</evidence>
<accession>A0A426YMP7</accession>
<proteinExistence type="predicted"/>
<gene>
    <name evidence="1" type="ORF">B296_00045161</name>
</gene>
<organism evidence="1 2">
    <name type="scientific">Ensete ventricosum</name>
    <name type="common">Abyssinian banana</name>
    <name type="synonym">Musa ensete</name>
    <dbReference type="NCBI Taxonomy" id="4639"/>
    <lineage>
        <taxon>Eukaryota</taxon>
        <taxon>Viridiplantae</taxon>
        <taxon>Streptophyta</taxon>
        <taxon>Embryophyta</taxon>
        <taxon>Tracheophyta</taxon>
        <taxon>Spermatophyta</taxon>
        <taxon>Magnoliopsida</taxon>
        <taxon>Liliopsida</taxon>
        <taxon>Zingiberales</taxon>
        <taxon>Musaceae</taxon>
        <taxon>Ensete</taxon>
    </lineage>
</organism>
<dbReference type="Proteomes" id="UP000287651">
    <property type="component" value="Unassembled WGS sequence"/>
</dbReference>